<dbReference type="AlphaFoldDB" id="A0A364VE59"/>
<feature type="domain" description="Carboxylesterase type B" evidence="4">
    <location>
        <begin position="13"/>
        <end position="455"/>
    </location>
</feature>
<evidence type="ECO:0000259" key="4">
    <source>
        <dbReference type="Pfam" id="PF00135"/>
    </source>
</evidence>
<organism evidence="5 6">
    <name type="scientific">Corynebacterium heidelbergense</name>
    <dbReference type="NCBI Taxonomy" id="2055947"/>
    <lineage>
        <taxon>Bacteria</taxon>
        <taxon>Bacillati</taxon>
        <taxon>Actinomycetota</taxon>
        <taxon>Actinomycetes</taxon>
        <taxon>Mycobacteriales</taxon>
        <taxon>Corynebacteriaceae</taxon>
        <taxon>Corynebacterium</taxon>
    </lineage>
</organism>
<accession>A0A364VE59</accession>
<dbReference type="EC" id="3.1.1.-" evidence="3"/>
<dbReference type="PROSITE" id="PS00122">
    <property type="entry name" value="CARBOXYLESTERASE_B_1"/>
    <property type="match status" value="1"/>
</dbReference>
<dbReference type="InterPro" id="IPR019826">
    <property type="entry name" value="Carboxylesterase_B_AS"/>
</dbReference>
<dbReference type="OrthoDB" id="3199405at2"/>
<name>A0A364VE59_9CORY</name>
<protein>
    <recommendedName>
        <fullName evidence="3">Carboxylic ester hydrolase</fullName>
        <ecNumber evidence="3">3.1.1.-</ecNumber>
    </recommendedName>
</protein>
<dbReference type="GO" id="GO:0016787">
    <property type="term" value="F:hydrolase activity"/>
    <property type="evidence" value="ECO:0007669"/>
    <property type="project" value="UniProtKB-KW"/>
</dbReference>
<dbReference type="SUPFAM" id="SSF53474">
    <property type="entry name" value="alpha/beta-Hydrolases"/>
    <property type="match status" value="1"/>
</dbReference>
<dbReference type="InterPro" id="IPR002018">
    <property type="entry name" value="CarbesteraseB"/>
</dbReference>
<dbReference type="RefSeq" id="WP_112768674.1">
    <property type="nucleotide sequence ID" value="NZ_CP063191.1"/>
</dbReference>
<dbReference type="EMBL" id="PHQP01000004">
    <property type="protein sequence ID" value="RAV34846.1"/>
    <property type="molecule type" value="Genomic_DNA"/>
</dbReference>
<evidence type="ECO:0000256" key="2">
    <source>
        <dbReference type="ARBA" id="ARBA00022801"/>
    </source>
</evidence>
<comment type="similarity">
    <text evidence="1 3">Belongs to the type-B carboxylesterase/lipase family.</text>
</comment>
<comment type="caution">
    <text evidence="5">The sequence shown here is derived from an EMBL/GenBank/DDBJ whole genome shotgun (WGS) entry which is preliminary data.</text>
</comment>
<evidence type="ECO:0000313" key="6">
    <source>
        <dbReference type="Proteomes" id="UP000251047"/>
    </source>
</evidence>
<dbReference type="PANTHER" id="PTHR11559">
    <property type="entry name" value="CARBOXYLESTERASE"/>
    <property type="match status" value="1"/>
</dbReference>
<keyword evidence="2 3" id="KW-0378">Hydrolase</keyword>
<reference evidence="5 6" key="1">
    <citation type="journal article" date="2018" name="Syst. Appl. Microbiol.">
        <title>Corynebacterium heidelbergense sp. nov., isolated from the preen glands of Egyptian geese (Alopochen aegyptiacus).</title>
        <authorList>
            <person name="Braun M.S."/>
            <person name="Wang E."/>
            <person name="Zimmermann S."/>
            <person name="Wink M."/>
        </authorList>
    </citation>
    <scope>NUCLEOTIDE SEQUENCE [LARGE SCALE GENOMIC DNA]</scope>
    <source>
        <strain evidence="5 6">DSM 104638</strain>
    </source>
</reference>
<proteinExistence type="inferred from homology"/>
<sequence length="510" mass="55758">MSCAGQGCGDPLLVHTGAGAVRGVEVDGIRTWRGVPYGAAGRWERPHRVEWEGEWPAEEFGPVAPQTTYSLKDEVIGQESCLNLDVVRPADDRQLPVVVYLHGGGFFSGASHTAVLRGFGLARELGVVYVAVNFRLGALGYVDMSALGSVHGGFSQLDANPALRDQIRALKWVRDHIHAFGGDPNQVCVMGESAGGAAVAALLAAPAAHGLFHRAIIQSAPVMAAHSPEQSRLWARRLVQYSGFTPRTVRPRDMTGLPAADVIRAGQQMLWRGRGLRELNPCFGHAVDGVTLPSHPLRLFSEGAQAPVPLLIGTNSDELSAAQVLFVSRRERARVARTALRLHDPEGADAVERAYGDVGRRDAFARMLADAIFWAQSVRLAELHTAVAPTWMYRFDYAPQALRRLGVGAMHAMELAALFGDARASKARLLLGAEMDAVTQHMQAAWGAFVWGRDPGWLRYTRATRATRILEVHPRTEFDPRSEYRRAWEHFRMEGWTGTAESVALPRPGR</sequence>
<evidence type="ECO:0000256" key="3">
    <source>
        <dbReference type="RuleBase" id="RU361235"/>
    </source>
</evidence>
<dbReference type="Pfam" id="PF00135">
    <property type="entry name" value="COesterase"/>
    <property type="match status" value="1"/>
</dbReference>
<dbReference type="InterPro" id="IPR029058">
    <property type="entry name" value="AB_hydrolase_fold"/>
</dbReference>
<dbReference type="Proteomes" id="UP000251047">
    <property type="component" value="Unassembled WGS sequence"/>
</dbReference>
<gene>
    <name evidence="5" type="ORF">CWC39_01060</name>
</gene>
<evidence type="ECO:0000313" key="5">
    <source>
        <dbReference type="EMBL" id="RAV34846.1"/>
    </source>
</evidence>
<dbReference type="InterPro" id="IPR050309">
    <property type="entry name" value="Type-B_Carboxylest/Lipase"/>
</dbReference>
<evidence type="ECO:0000256" key="1">
    <source>
        <dbReference type="ARBA" id="ARBA00005964"/>
    </source>
</evidence>
<dbReference type="Gene3D" id="3.40.50.1820">
    <property type="entry name" value="alpha/beta hydrolase"/>
    <property type="match status" value="1"/>
</dbReference>